<accession>A0ABN2R4J6</accession>
<keyword evidence="2" id="KW-0805">Transcription regulation</keyword>
<dbReference type="NCBIfam" id="TIGR02937">
    <property type="entry name" value="sigma70-ECF"/>
    <property type="match status" value="1"/>
</dbReference>
<dbReference type="InterPro" id="IPR007627">
    <property type="entry name" value="RNA_pol_sigma70_r2"/>
</dbReference>
<organism evidence="7 8">
    <name type="scientific">Nocardioides panacihumi</name>
    <dbReference type="NCBI Taxonomy" id="400774"/>
    <lineage>
        <taxon>Bacteria</taxon>
        <taxon>Bacillati</taxon>
        <taxon>Actinomycetota</taxon>
        <taxon>Actinomycetes</taxon>
        <taxon>Propionibacteriales</taxon>
        <taxon>Nocardioidaceae</taxon>
        <taxon>Nocardioides</taxon>
    </lineage>
</organism>
<evidence type="ECO:0000256" key="3">
    <source>
        <dbReference type="ARBA" id="ARBA00023082"/>
    </source>
</evidence>
<evidence type="ECO:0000256" key="2">
    <source>
        <dbReference type="ARBA" id="ARBA00023015"/>
    </source>
</evidence>
<evidence type="ECO:0000259" key="5">
    <source>
        <dbReference type="Pfam" id="PF04542"/>
    </source>
</evidence>
<dbReference type="Gene3D" id="1.10.1740.10">
    <property type="match status" value="1"/>
</dbReference>
<keyword evidence="3" id="KW-0731">Sigma factor</keyword>
<protein>
    <submittedName>
        <fullName evidence="7">RNA polymerase sigma factor</fullName>
    </submittedName>
</protein>
<dbReference type="Gene3D" id="1.10.10.10">
    <property type="entry name" value="Winged helix-like DNA-binding domain superfamily/Winged helix DNA-binding domain"/>
    <property type="match status" value="1"/>
</dbReference>
<dbReference type="PANTHER" id="PTHR43133">
    <property type="entry name" value="RNA POLYMERASE ECF-TYPE SIGMA FACTO"/>
    <property type="match status" value="1"/>
</dbReference>
<dbReference type="InterPro" id="IPR013249">
    <property type="entry name" value="RNA_pol_sigma70_r4_t2"/>
</dbReference>
<dbReference type="Pfam" id="PF04542">
    <property type="entry name" value="Sigma70_r2"/>
    <property type="match status" value="1"/>
</dbReference>
<dbReference type="InterPro" id="IPR013324">
    <property type="entry name" value="RNA_pol_sigma_r3/r4-like"/>
</dbReference>
<dbReference type="InterPro" id="IPR014284">
    <property type="entry name" value="RNA_pol_sigma-70_dom"/>
</dbReference>
<dbReference type="Proteomes" id="UP001500571">
    <property type="component" value="Unassembled WGS sequence"/>
</dbReference>
<dbReference type="PANTHER" id="PTHR43133:SF46">
    <property type="entry name" value="RNA POLYMERASE SIGMA-70 FACTOR ECF SUBFAMILY"/>
    <property type="match status" value="1"/>
</dbReference>
<reference evidence="7 8" key="1">
    <citation type="journal article" date="2019" name="Int. J. Syst. Evol. Microbiol.">
        <title>The Global Catalogue of Microorganisms (GCM) 10K type strain sequencing project: providing services to taxonomists for standard genome sequencing and annotation.</title>
        <authorList>
            <consortium name="The Broad Institute Genomics Platform"/>
            <consortium name="The Broad Institute Genome Sequencing Center for Infectious Disease"/>
            <person name="Wu L."/>
            <person name="Ma J."/>
        </authorList>
    </citation>
    <scope>NUCLEOTIDE SEQUENCE [LARGE SCALE GENOMIC DNA]</scope>
    <source>
        <strain evidence="7 8">JCM 15309</strain>
    </source>
</reference>
<feature type="domain" description="RNA polymerase sigma factor 70 region 4 type 2" evidence="6">
    <location>
        <begin position="130"/>
        <end position="179"/>
    </location>
</feature>
<dbReference type="InterPro" id="IPR039425">
    <property type="entry name" value="RNA_pol_sigma-70-like"/>
</dbReference>
<evidence type="ECO:0000256" key="4">
    <source>
        <dbReference type="ARBA" id="ARBA00023163"/>
    </source>
</evidence>
<name>A0ABN2R4J6_9ACTN</name>
<dbReference type="SUPFAM" id="SSF88659">
    <property type="entry name" value="Sigma3 and sigma4 domains of RNA polymerase sigma factors"/>
    <property type="match status" value="1"/>
</dbReference>
<dbReference type="RefSeq" id="WP_344045127.1">
    <property type="nucleotide sequence ID" value="NZ_BAAAPB010000002.1"/>
</dbReference>
<comment type="caution">
    <text evidence="7">The sequence shown here is derived from an EMBL/GenBank/DDBJ whole genome shotgun (WGS) entry which is preliminary data.</text>
</comment>
<evidence type="ECO:0000313" key="8">
    <source>
        <dbReference type="Proteomes" id="UP001500571"/>
    </source>
</evidence>
<dbReference type="InterPro" id="IPR036388">
    <property type="entry name" value="WH-like_DNA-bd_sf"/>
</dbReference>
<evidence type="ECO:0000256" key="1">
    <source>
        <dbReference type="ARBA" id="ARBA00010641"/>
    </source>
</evidence>
<feature type="domain" description="RNA polymerase sigma-70 region 2" evidence="5">
    <location>
        <begin position="33"/>
        <end position="99"/>
    </location>
</feature>
<sequence length="184" mass="20469">MSDEARSYVGGEPTDVELLRAVADGDREALQELFRRHEPWLAARLSGRCADVSLVDEAISETFLAVWRRPRAWRGDGEIAAWLWGIAIRALLHALRPRRNVVERLVRLRPEESTTPEELVLTRIENSDVGAAFQRLSPELRAVVQATVLDGLSTREAAALLGIPNGTVKSRMSRARAELRGALL</sequence>
<dbReference type="CDD" id="cd06171">
    <property type="entry name" value="Sigma70_r4"/>
    <property type="match status" value="1"/>
</dbReference>
<evidence type="ECO:0000313" key="7">
    <source>
        <dbReference type="EMBL" id="GAA1963525.1"/>
    </source>
</evidence>
<gene>
    <name evidence="7" type="ORF">GCM10009798_24470</name>
</gene>
<keyword evidence="8" id="KW-1185">Reference proteome</keyword>
<proteinExistence type="inferred from homology"/>
<dbReference type="EMBL" id="BAAAPB010000002">
    <property type="protein sequence ID" value="GAA1963525.1"/>
    <property type="molecule type" value="Genomic_DNA"/>
</dbReference>
<keyword evidence="4" id="KW-0804">Transcription</keyword>
<dbReference type="InterPro" id="IPR013325">
    <property type="entry name" value="RNA_pol_sigma_r2"/>
</dbReference>
<dbReference type="Pfam" id="PF08281">
    <property type="entry name" value="Sigma70_r4_2"/>
    <property type="match status" value="1"/>
</dbReference>
<evidence type="ECO:0000259" key="6">
    <source>
        <dbReference type="Pfam" id="PF08281"/>
    </source>
</evidence>
<comment type="similarity">
    <text evidence="1">Belongs to the sigma-70 factor family. ECF subfamily.</text>
</comment>
<dbReference type="SUPFAM" id="SSF88946">
    <property type="entry name" value="Sigma2 domain of RNA polymerase sigma factors"/>
    <property type="match status" value="1"/>
</dbReference>